<evidence type="ECO:0000313" key="1">
    <source>
        <dbReference type="EMBL" id="PHQ53585.1"/>
    </source>
</evidence>
<dbReference type="Proteomes" id="UP000222531">
    <property type="component" value="Unassembled WGS sequence"/>
</dbReference>
<organism evidence="1 2">
    <name type="scientific">Streptomyces cinnamoneus</name>
    <name type="common">Streptoverticillium cinnamoneum</name>
    <dbReference type="NCBI Taxonomy" id="53446"/>
    <lineage>
        <taxon>Bacteria</taxon>
        <taxon>Bacillati</taxon>
        <taxon>Actinomycetota</taxon>
        <taxon>Actinomycetes</taxon>
        <taxon>Kitasatosporales</taxon>
        <taxon>Streptomycetaceae</taxon>
        <taxon>Streptomyces</taxon>
        <taxon>Streptomyces cinnamoneus group</taxon>
    </lineage>
</organism>
<dbReference type="Pfam" id="PF05576">
    <property type="entry name" value="Peptidase_S37"/>
    <property type="match status" value="1"/>
</dbReference>
<protein>
    <submittedName>
        <fullName evidence="1">Uncharacterized protein</fullName>
    </submittedName>
</protein>
<proteinExistence type="predicted"/>
<gene>
    <name evidence="1" type="ORF">BLA24_00175</name>
</gene>
<comment type="caution">
    <text evidence="1">The sequence shown here is derived from an EMBL/GenBank/DDBJ whole genome shotgun (WGS) entry which is preliminary data.</text>
</comment>
<accession>A0A2G1XQR4</accession>
<sequence>MRRRDRRALPEVAGENGKTFKVSAAPTSLRERRPRPRVAFCSTTSERLRLRARHEASTDDLYKFVDTSRLRRLHRPGLEQFTPYYYQAGTELGSPSPKFAHLKACCAIPTATSRHLRPLTSR</sequence>
<name>A0A2G1XQR4_STRCJ</name>
<dbReference type="EMBL" id="NHZO01000007">
    <property type="protein sequence ID" value="PHQ53585.1"/>
    <property type="molecule type" value="Genomic_DNA"/>
</dbReference>
<keyword evidence="2" id="KW-1185">Reference proteome</keyword>
<reference evidence="1 2" key="1">
    <citation type="journal article" date="2017" name="Biochemistry">
        <title>Identification of the Biosynthetic Pathway for the Antibiotic Bicyclomycin.</title>
        <authorList>
            <person name="Patteson J."/>
            <person name="Cai W."/>
            <person name="Johnson R.A."/>
            <person name="Santa Maria K."/>
            <person name="Li B."/>
        </authorList>
    </citation>
    <scope>NUCLEOTIDE SEQUENCE [LARGE SCALE GENOMIC DNA]</scope>
    <source>
        <strain evidence="1 2">ATCC 21532</strain>
    </source>
</reference>
<evidence type="ECO:0000313" key="2">
    <source>
        <dbReference type="Proteomes" id="UP000222531"/>
    </source>
</evidence>
<dbReference type="AlphaFoldDB" id="A0A2G1XQR4"/>
<dbReference type="InterPro" id="IPR008761">
    <property type="entry name" value="Peptidase_S37"/>
</dbReference>